<dbReference type="PANTHER" id="PTHR21525">
    <property type="entry name" value="MOTILE SPERM PROTEIN"/>
    <property type="match status" value="1"/>
</dbReference>
<dbReference type="InterPro" id="IPR008258">
    <property type="entry name" value="Transglycosylase_SLT_dom_1"/>
</dbReference>
<evidence type="ECO:0000313" key="3">
    <source>
        <dbReference type="EMBL" id="OAT71875.1"/>
    </source>
</evidence>
<sequence>MPRLTTLFDIQDRMSKKLRAITGDFKKLKSESDKPILIKATDRASKTIGAIDRSVHRLASKSYAVTIHSKDIASRTIGYIRNSLNSLPAWITIGVSVVGLEKLTRATIGAAAQMELAQVQVTSLFGENQKAAKKFFDFLNKAGANSMFSQEDFFGSGRAYVPLTKNLKELEYAVKITERLAASNPLEGMEGASFAIREALSGDMISLTERFNLPKKMLDSIKTAPTLQKKLEKLDQLLNKMGYTQEYLNRVNETGYVRWQKLLDSTKLKFTEFGKKGLEASKPLIDDLTKIVNGEAFDNFGKALSDAIVWGVEKTHTAVKWLEGYLNDPKFKNLDFEGKVKLVLGDINKWWNDKGKPSFDNWWNSSGKPWAEDVGIFMGEAIFKGITNGVQKGLESIGGMWKEAFKNPSIGSIGGAAVSTLLGVAIGSMLLSPVLKGAKGAWKLGKNAWEKGKSLKEKWPNRNNKKPPSSSSMSYDDHMKQLMTRQNKSSKKLRFPKISKLGSGISKKIPFLGIALSALEILTAKGAKGKGKAIGGTFGSVIGGTLGSFLGPLGTIGGAALGGYLFEKLGGWIGGKFSQKEDSPKPANAAIPQNVDMQGFLQTKIYQPLNQAVGNAQKFGQAFAAAFLIGINSAKQTPFNWISEKIYNPILQAVGNSKSFGWAFAQNFVIGMEQVQTDIHPWISTRLYQPMLQAVGNGQPFGSAYAKNIGLGINNTSIDIHPWISKNLYQPTLQAVGNGTSFGSAFAGNFILGMRSRKEDVSAEAKELARTVERAFRDEMGINSPSTKMAELGYWSAMGVIKGFSSVDIKKFIEEQIGPFSSFGGKVGGNVKKWITAALMITGTPMSWLGPLATMAMKESGGNPRAINLWDSNAKRGIPSKGLMQTIEPTFNAYKLPGFNDIWNPIHNAIAAIRYIKARYGSVFNTPGIRNMSRGRGYKGYEKGGIINRQHLAIVGEKNKEEAIIPLEQHRSRALGLLQYVSQKLGVQPQTLPSEIVQVASGASSTRSSLRGMIGDIIIQITGDNHYSNDMDAERVGKIAYEFFKRKLEEEYFEGGTMAIYE</sequence>
<dbReference type="CDD" id="cd13402">
    <property type="entry name" value="LT_TF-like"/>
    <property type="match status" value="1"/>
</dbReference>
<organism evidence="3 4">
    <name type="scientific">Parageobacillus thermoglucosidasius</name>
    <name type="common">Geobacillus thermoglucosidasius</name>
    <dbReference type="NCBI Taxonomy" id="1426"/>
    <lineage>
        <taxon>Bacteria</taxon>
        <taxon>Bacillati</taxon>
        <taxon>Bacillota</taxon>
        <taxon>Bacilli</taxon>
        <taxon>Bacillales</taxon>
        <taxon>Anoxybacillaceae</taxon>
        <taxon>Parageobacillus</taxon>
    </lineage>
</organism>
<gene>
    <name evidence="3" type="ORF">A7K69_10720</name>
</gene>
<dbReference type="PANTHER" id="PTHR21525:SF9">
    <property type="entry name" value="CHANNEL_COLICIN DOMAIN-CONTAINING PROTEIN"/>
    <property type="match status" value="1"/>
</dbReference>
<evidence type="ECO:0000256" key="1">
    <source>
        <dbReference type="SAM" id="MobiDB-lite"/>
    </source>
</evidence>
<dbReference type="RefSeq" id="WP_064552382.1">
    <property type="nucleotide sequence ID" value="NZ_LXMA01000038.1"/>
</dbReference>
<dbReference type="OrthoDB" id="28713at2"/>
<protein>
    <recommendedName>
        <fullName evidence="2">Transglycosylase SLT domain-containing protein</fullName>
    </recommendedName>
</protein>
<dbReference type="Proteomes" id="UP000078290">
    <property type="component" value="Unassembled WGS sequence"/>
</dbReference>
<accession>A0A1B7KP36</accession>
<dbReference type="SUPFAM" id="SSF53955">
    <property type="entry name" value="Lysozyme-like"/>
    <property type="match status" value="1"/>
</dbReference>
<dbReference type="AlphaFoldDB" id="A0A1B7KP36"/>
<evidence type="ECO:0000313" key="4">
    <source>
        <dbReference type="Proteomes" id="UP000078290"/>
    </source>
</evidence>
<dbReference type="InterPro" id="IPR023346">
    <property type="entry name" value="Lysozyme-like_dom_sf"/>
</dbReference>
<comment type="caution">
    <text evidence="3">The sequence shown here is derived from an EMBL/GenBank/DDBJ whole genome shotgun (WGS) entry which is preliminary data.</text>
</comment>
<dbReference type="Gene3D" id="1.10.530.10">
    <property type="match status" value="1"/>
</dbReference>
<dbReference type="Pfam" id="PF01464">
    <property type="entry name" value="SLT"/>
    <property type="match status" value="1"/>
</dbReference>
<proteinExistence type="predicted"/>
<evidence type="ECO:0000259" key="2">
    <source>
        <dbReference type="Pfam" id="PF01464"/>
    </source>
</evidence>
<dbReference type="EMBL" id="LXMA01000038">
    <property type="protein sequence ID" value="OAT71875.1"/>
    <property type="molecule type" value="Genomic_DNA"/>
</dbReference>
<feature type="domain" description="Transglycosylase SLT" evidence="2">
    <location>
        <begin position="848"/>
        <end position="962"/>
    </location>
</feature>
<reference evidence="4" key="1">
    <citation type="submission" date="2016-05" db="EMBL/GenBank/DDBJ databases">
        <authorList>
            <person name="Wang W."/>
            <person name="Zhu L."/>
        </authorList>
    </citation>
    <scope>NUCLEOTIDE SEQUENCE [LARGE SCALE GENOMIC DNA]</scope>
    <source>
        <strain evidence="4">W-2</strain>
    </source>
</reference>
<name>A0A1B7KP36_PARTM</name>
<feature type="region of interest" description="Disordered" evidence="1">
    <location>
        <begin position="453"/>
        <end position="476"/>
    </location>
</feature>